<dbReference type="GO" id="GO:0005634">
    <property type="term" value="C:nucleus"/>
    <property type="evidence" value="ECO:0007669"/>
    <property type="project" value="UniProtKB-SubCell"/>
</dbReference>
<keyword evidence="17" id="KW-1185">Reference proteome</keyword>
<dbReference type="FunFam" id="1.20.1060.20:FF:000003">
    <property type="entry name" value="Structural maintenance of chromosomes 4"/>
    <property type="match status" value="1"/>
</dbReference>
<keyword evidence="5" id="KW-0158">Chromosome</keyword>
<feature type="coiled-coil region" evidence="14">
    <location>
        <begin position="267"/>
        <end position="315"/>
    </location>
</feature>
<evidence type="ECO:0000256" key="3">
    <source>
        <dbReference type="ARBA" id="ARBA00006005"/>
    </source>
</evidence>
<dbReference type="GO" id="GO:0016887">
    <property type="term" value="F:ATP hydrolysis activity"/>
    <property type="evidence" value="ECO:0007669"/>
    <property type="project" value="InterPro"/>
</dbReference>
<evidence type="ECO:0000256" key="10">
    <source>
        <dbReference type="ARBA" id="ARBA00023054"/>
    </source>
</evidence>
<dbReference type="InterPro" id="IPR027417">
    <property type="entry name" value="P-loop_NTPase"/>
</dbReference>
<sequence>ILGSIPPPPPPAMTNEPGSPRLMITHIVNQNFKSYAGEQILGPFHKRFSCIIGPNGSGKSNVIDSMLFVFGYRAQKIRSKKLSVLIHSSDLHKDVQSCTVEVHFQKIIDKEGDDYEVIPNSKFYVSRTASKDNSSSYHINGKKATFKDVGTLLRSHGIDLDHNRFLILQGEVEQIAMMKPKGQTAHDEGMLEYLEDIIGSCRLKQPIHTLSRRVELLNEQRGEKLNRVKMVEKEKTALEGEKNTAVEFLTLENDIFKQKSQLCQYYVHDLQKRVANKEEEKQRIQYDTKELTEKNNNIAEEMEKKNRDLKNVEKKQGKLTKYIEGQKEKFTQLDLQDVEVREKLKHTKSKTKKLQKQLEKDKEKTKEKELMELSKAVNETRSCQDVAQSELDIYLSRHNTAVTQLNTAKQSLQTTTDTLRDRRTAIKELQVNIPQCEQELKKDEVELEQLLQADGQARELVRDLRQKVEEAKSSLSSNRSRGKVLDALMQQKRSGKISGILGRLGDLGAIDEKYDIAISSSCGSLDNILVDSIDTAQKCVNFLKAQNIGVATFIGLDKMKVWENKMGPISTPENIPRLFDMVRVQDESMKPAFYFALRDTLVAKDLEQATRLAFQKDKRWRVVTMQGQIIEMAGTMTGGGGRVMRGRMGSSIGTEVTQQELDRMESKLNEKVVQLQGCQERKLQLEEKVQRLRQQLRDMKNTLEKYTNSMQSLAEQEAHLKPQIKELEANVQAAAPDKKQQKQLEKNFEAASSKAGKVEAEVKRLHTLIVDINSHKLKAQQDKLDMVNKELDDCSSAITKAQVAIKTAGRNLKKCEEGVSHLEGELVENEKSLGDLTEHLKRLEEEAGEIMKACQEAEAALPEVQEQHQRVVREIKVLQEQEHALQEESLGVRFRVEQIDTSITEHTNKIKHWQREASKLSLHAIEDKPAEALPALTPADLAAIKGPDVITNQISLMEARCAQMKPNLGAIAEYKKKEELYLKRVAELDEITTERDNFKRGCEDLRKQRLNEFMAGFNIITNKLKENYQMLTLGGDAELELVDSLDPFSEGIMFSVRPPKKSWKKIFNLSGGEKTLSSLALVFALHHFKPTPLYFMDEIDAALDFKNVSIVACYIYEQTKNAQFIIISLRNNMFEIADRLIGIYKTHNTTKSVGINPKTIVFKEPISV</sequence>
<keyword evidence="6" id="KW-0132">Cell division</keyword>
<evidence type="ECO:0000256" key="14">
    <source>
        <dbReference type="SAM" id="Coils"/>
    </source>
</evidence>
<dbReference type="GO" id="GO:0007076">
    <property type="term" value="P:mitotic chromosome condensation"/>
    <property type="evidence" value="ECO:0007669"/>
    <property type="project" value="TreeGrafter"/>
</dbReference>
<dbReference type="AlphaFoldDB" id="A0A8C7THU5"/>
<dbReference type="PANTHER" id="PTHR18937:SF172">
    <property type="entry name" value="STRUCTURAL MAINTENANCE OF CHROMOSOMES PROTEIN"/>
    <property type="match status" value="1"/>
</dbReference>
<keyword evidence="11" id="KW-0226">DNA condensation</keyword>
<dbReference type="SUPFAM" id="SSF75553">
    <property type="entry name" value="Smc hinge domain"/>
    <property type="match status" value="1"/>
</dbReference>
<evidence type="ECO:0000256" key="12">
    <source>
        <dbReference type="ARBA" id="ARBA00023242"/>
    </source>
</evidence>
<evidence type="ECO:0000256" key="2">
    <source>
        <dbReference type="ARBA" id="ARBA00004286"/>
    </source>
</evidence>
<dbReference type="Gene3D" id="3.30.70.1620">
    <property type="match status" value="1"/>
</dbReference>
<reference evidence="16" key="2">
    <citation type="submission" date="2025-08" db="UniProtKB">
        <authorList>
            <consortium name="Ensembl"/>
        </authorList>
    </citation>
    <scope>IDENTIFICATION</scope>
</reference>
<dbReference type="SUPFAM" id="SSF52540">
    <property type="entry name" value="P-loop containing nucleoside triphosphate hydrolases"/>
    <property type="match status" value="1"/>
</dbReference>
<evidence type="ECO:0000256" key="13">
    <source>
        <dbReference type="ARBA" id="ARBA00023306"/>
    </source>
</evidence>
<name>A0A8C7THU5_ONCMY</name>
<feature type="coiled-coil region" evidence="14">
    <location>
        <begin position="426"/>
        <end position="481"/>
    </location>
</feature>
<dbReference type="FunFam" id="3.40.50.300:FF:000481">
    <property type="entry name" value="Structural maintenance of chromosomes 4"/>
    <property type="match status" value="1"/>
</dbReference>
<feature type="coiled-coil region" evidence="14">
    <location>
        <begin position="826"/>
        <end position="888"/>
    </location>
</feature>
<dbReference type="SUPFAM" id="SSF57997">
    <property type="entry name" value="Tropomyosin"/>
    <property type="match status" value="1"/>
</dbReference>
<accession>A0A8C7THU5</accession>
<evidence type="ECO:0000259" key="15">
    <source>
        <dbReference type="SMART" id="SM00968"/>
    </source>
</evidence>
<keyword evidence="7" id="KW-0547">Nucleotide-binding</keyword>
<evidence type="ECO:0000256" key="8">
    <source>
        <dbReference type="ARBA" id="ARBA00022776"/>
    </source>
</evidence>
<evidence type="ECO:0000256" key="5">
    <source>
        <dbReference type="ARBA" id="ARBA00022454"/>
    </source>
</evidence>
<reference evidence="16" key="1">
    <citation type="submission" date="2020-07" db="EMBL/GenBank/DDBJ databases">
        <title>A long reads based de novo assembly of the rainbow trout Arlee double haploid line genome.</title>
        <authorList>
            <person name="Gao G."/>
            <person name="Palti Y."/>
        </authorList>
    </citation>
    <scope>NUCLEOTIDE SEQUENCE [LARGE SCALE GENOMIC DNA]</scope>
</reference>
<reference evidence="16" key="3">
    <citation type="submission" date="2025-09" db="UniProtKB">
        <authorList>
            <consortium name="Ensembl"/>
        </authorList>
    </citation>
    <scope>IDENTIFICATION</scope>
</reference>
<dbReference type="InterPro" id="IPR024704">
    <property type="entry name" value="SMC"/>
</dbReference>
<comment type="subcellular location">
    <subcellularLocation>
        <location evidence="2">Chromosome</location>
    </subcellularLocation>
    <subcellularLocation>
        <location evidence="1">Nucleus</location>
    </subcellularLocation>
</comment>
<evidence type="ECO:0000256" key="6">
    <source>
        <dbReference type="ARBA" id="ARBA00022618"/>
    </source>
</evidence>
<keyword evidence="13" id="KW-0131">Cell cycle</keyword>
<keyword evidence="10 14" id="KW-0175">Coiled coil</keyword>
<keyword evidence="8" id="KW-0498">Mitosis</keyword>
<dbReference type="InterPro" id="IPR010935">
    <property type="entry name" value="SMC_hinge"/>
</dbReference>
<protein>
    <recommendedName>
        <fullName evidence="4">Structural maintenance of chromosomes protein 4</fullName>
    </recommendedName>
</protein>
<evidence type="ECO:0000256" key="7">
    <source>
        <dbReference type="ARBA" id="ARBA00022741"/>
    </source>
</evidence>
<dbReference type="GO" id="GO:0000796">
    <property type="term" value="C:condensin complex"/>
    <property type="evidence" value="ECO:0007669"/>
    <property type="project" value="TreeGrafter"/>
</dbReference>
<dbReference type="Pfam" id="PF02463">
    <property type="entry name" value="SMC_N"/>
    <property type="match status" value="1"/>
</dbReference>
<dbReference type="Proteomes" id="UP000694395">
    <property type="component" value="Chromosome 27"/>
</dbReference>
<evidence type="ECO:0000256" key="1">
    <source>
        <dbReference type="ARBA" id="ARBA00004123"/>
    </source>
</evidence>
<dbReference type="SMART" id="SM00968">
    <property type="entry name" value="SMC_hinge"/>
    <property type="match status" value="1"/>
</dbReference>
<dbReference type="Gene3D" id="1.20.1060.20">
    <property type="match status" value="1"/>
</dbReference>
<proteinExistence type="inferred from homology"/>
<gene>
    <name evidence="16" type="primary">smc4</name>
</gene>
<dbReference type="FunFam" id="3.30.70.1620:FF:000003">
    <property type="entry name" value="Structural maintenance of chromosomes 4"/>
    <property type="match status" value="1"/>
</dbReference>
<evidence type="ECO:0000313" key="16">
    <source>
        <dbReference type="Ensembl" id="ENSOMYP00000083658.2"/>
    </source>
</evidence>
<dbReference type="FunFam" id="3.40.50.300:FF:000585">
    <property type="entry name" value="Structural maintenance of chromosomes 4"/>
    <property type="match status" value="1"/>
</dbReference>
<comment type="similarity">
    <text evidence="3">Belongs to the SMC family. SMC4 subfamily.</text>
</comment>
<feature type="coiled-coil region" evidence="14">
    <location>
        <begin position="661"/>
        <end position="716"/>
    </location>
</feature>
<dbReference type="Gene3D" id="3.40.50.300">
    <property type="entry name" value="P-loop containing nucleotide triphosphate hydrolases"/>
    <property type="match status" value="2"/>
</dbReference>
<dbReference type="GO" id="GO:0005524">
    <property type="term" value="F:ATP binding"/>
    <property type="evidence" value="ECO:0007669"/>
    <property type="project" value="UniProtKB-KW"/>
</dbReference>
<dbReference type="GO" id="GO:0051301">
    <property type="term" value="P:cell division"/>
    <property type="evidence" value="ECO:0007669"/>
    <property type="project" value="UniProtKB-KW"/>
</dbReference>
<dbReference type="Pfam" id="PF06470">
    <property type="entry name" value="SMC_hinge"/>
    <property type="match status" value="1"/>
</dbReference>
<dbReference type="GeneTree" id="ENSGT00900000141094"/>
<evidence type="ECO:0000256" key="4">
    <source>
        <dbReference type="ARBA" id="ARBA00018693"/>
    </source>
</evidence>
<dbReference type="PANTHER" id="PTHR18937">
    <property type="entry name" value="STRUCTURAL MAINTENANCE OF CHROMOSOMES SMC FAMILY MEMBER"/>
    <property type="match status" value="1"/>
</dbReference>
<organism evidence="16 17">
    <name type="scientific">Oncorhynchus mykiss</name>
    <name type="common">Rainbow trout</name>
    <name type="synonym">Salmo gairdneri</name>
    <dbReference type="NCBI Taxonomy" id="8022"/>
    <lineage>
        <taxon>Eukaryota</taxon>
        <taxon>Metazoa</taxon>
        <taxon>Chordata</taxon>
        <taxon>Craniata</taxon>
        <taxon>Vertebrata</taxon>
        <taxon>Euteleostomi</taxon>
        <taxon>Actinopterygii</taxon>
        <taxon>Neopterygii</taxon>
        <taxon>Teleostei</taxon>
        <taxon>Protacanthopterygii</taxon>
        <taxon>Salmoniformes</taxon>
        <taxon>Salmonidae</taxon>
        <taxon>Salmoninae</taxon>
        <taxon>Oncorhynchus</taxon>
    </lineage>
</organism>
<keyword evidence="9" id="KW-0067">ATP-binding</keyword>
<feature type="coiled-coil region" evidence="14">
    <location>
        <begin position="341"/>
        <end position="368"/>
    </location>
</feature>
<feature type="coiled-coil region" evidence="14">
    <location>
        <begin position="741"/>
        <end position="797"/>
    </location>
</feature>
<dbReference type="PIRSF" id="PIRSF005719">
    <property type="entry name" value="SMC"/>
    <property type="match status" value="1"/>
</dbReference>
<dbReference type="Ensembl" id="ENSOMYT00000091119.2">
    <property type="protein sequence ID" value="ENSOMYP00000083658.2"/>
    <property type="gene ID" value="ENSOMYG00000038542.2"/>
</dbReference>
<feature type="domain" description="SMC hinge" evidence="15">
    <location>
        <begin position="498"/>
        <end position="613"/>
    </location>
</feature>
<evidence type="ECO:0000313" key="17">
    <source>
        <dbReference type="Proteomes" id="UP000694395"/>
    </source>
</evidence>
<evidence type="ECO:0000256" key="11">
    <source>
        <dbReference type="ARBA" id="ARBA00023067"/>
    </source>
</evidence>
<dbReference type="InterPro" id="IPR003395">
    <property type="entry name" value="RecF/RecN/SMC_N"/>
</dbReference>
<evidence type="ECO:0000256" key="9">
    <source>
        <dbReference type="ARBA" id="ARBA00022840"/>
    </source>
</evidence>
<keyword evidence="12" id="KW-0539">Nucleus</keyword>
<dbReference type="InterPro" id="IPR036277">
    <property type="entry name" value="SMC_hinge_sf"/>
</dbReference>